<dbReference type="InterPro" id="IPR035976">
    <property type="entry name" value="Sushi/SCR/CCP_sf"/>
</dbReference>
<feature type="domain" description="Sushi" evidence="9">
    <location>
        <begin position="129"/>
        <end position="195"/>
    </location>
</feature>
<dbReference type="InterPro" id="IPR016130">
    <property type="entry name" value="Tyr_Pase_AS"/>
</dbReference>
<feature type="domain" description="Tyrosine specific protein phosphatases" evidence="8">
    <location>
        <begin position="719"/>
        <end position="793"/>
    </location>
</feature>
<dbReference type="Pfam" id="PF00102">
    <property type="entry name" value="Y_phosphatase"/>
    <property type="match status" value="2"/>
</dbReference>
<keyword evidence="6" id="KW-0768">Sushi</keyword>
<feature type="disulfide bond" evidence="6">
    <location>
        <begin position="3"/>
        <end position="46"/>
    </location>
</feature>
<feature type="domain" description="Sushi" evidence="9">
    <location>
        <begin position="62"/>
        <end position="128"/>
    </location>
</feature>
<dbReference type="InterPro" id="IPR000242">
    <property type="entry name" value="PTP_cat"/>
</dbReference>
<feature type="domain" description="Tyrosine specific protein phosphatases" evidence="8">
    <location>
        <begin position="480"/>
        <end position="548"/>
    </location>
</feature>
<comment type="caution">
    <text evidence="6">Lacks conserved residue(s) required for the propagation of feature annotation.</text>
</comment>
<reference evidence="10" key="1">
    <citation type="submission" date="2022-11" db="EMBL/GenBank/DDBJ databases">
        <title>Centuries of genome instability and evolution in soft-shell clam transmissible cancer (bioRxiv).</title>
        <authorList>
            <person name="Hart S.F.M."/>
            <person name="Yonemitsu M.A."/>
            <person name="Giersch R.M."/>
            <person name="Beal B.F."/>
            <person name="Arriagada G."/>
            <person name="Davis B.W."/>
            <person name="Ostrander E.A."/>
            <person name="Goff S.P."/>
            <person name="Metzger M.J."/>
        </authorList>
    </citation>
    <scope>NUCLEOTIDE SEQUENCE</scope>
    <source>
        <strain evidence="10">MELC-2E11</strain>
        <tissue evidence="10">Siphon/mantle</tissue>
    </source>
</reference>
<dbReference type="EC" id="3.1.3.48" evidence="2"/>
<evidence type="ECO:0000256" key="3">
    <source>
        <dbReference type="ARBA" id="ARBA00022801"/>
    </source>
</evidence>
<dbReference type="InterPro" id="IPR000387">
    <property type="entry name" value="Tyr_Pase_dom"/>
</dbReference>
<dbReference type="SUPFAM" id="SSF52799">
    <property type="entry name" value="(Phosphotyrosine protein) phosphatases II"/>
    <property type="match status" value="2"/>
</dbReference>
<dbReference type="InterPro" id="IPR050348">
    <property type="entry name" value="Protein-Tyr_Phosphatase"/>
</dbReference>
<comment type="similarity">
    <text evidence="1">Belongs to the protein-tyrosine phosphatase family.</text>
</comment>
<evidence type="ECO:0000256" key="1">
    <source>
        <dbReference type="ARBA" id="ARBA00009580"/>
    </source>
</evidence>
<feature type="domain" description="Tyrosine-protein phosphatase" evidence="7">
    <location>
        <begin position="658"/>
        <end position="802"/>
    </location>
</feature>
<keyword evidence="4" id="KW-0904">Protein phosphatase</keyword>
<dbReference type="Gene3D" id="3.90.190.10">
    <property type="entry name" value="Protein tyrosine phosphatase superfamily"/>
    <property type="match status" value="3"/>
</dbReference>
<evidence type="ECO:0000256" key="5">
    <source>
        <dbReference type="ARBA" id="ARBA00023157"/>
    </source>
</evidence>
<evidence type="ECO:0000256" key="6">
    <source>
        <dbReference type="PROSITE-ProRule" id="PRU00302"/>
    </source>
</evidence>
<evidence type="ECO:0000256" key="4">
    <source>
        <dbReference type="ARBA" id="ARBA00022912"/>
    </source>
</evidence>
<dbReference type="SMART" id="SM00032">
    <property type="entry name" value="CCP"/>
    <property type="match status" value="4"/>
</dbReference>
<dbReference type="CDD" id="cd00033">
    <property type="entry name" value="CCP"/>
    <property type="match status" value="2"/>
</dbReference>
<proteinExistence type="inferred from homology"/>
<keyword evidence="3" id="KW-0378">Hydrolase</keyword>
<evidence type="ECO:0000259" key="8">
    <source>
        <dbReference type="PROSITE" id="PS50056"/>
    </source>
</evidence>
<dbReference type="PANTHER" id="PTHR19134">
    <property type="entry name" value="RECEPTOR-TYPE TYROSINE-PROTEIN PHOSPHATASE"/>
    <property type="match status" value="1"/>
</dbReference>
<dbReference type="InterPro" id="IPR003595">
    <property type="entry name" value="Tyr_Pase_cat"/>
</dbReference>
<dbReference type="SMART" id="SM00194">
    <property type="entry name" value="PTPc"/>
    <property type="match status" value="2"/>
</dbReference>
<dbReference type="PANTHER" id="PTHR19134:SF562">
    <property type="entry name" value="PROTEIN-TYROSINE-PHOSPHATASE"/>
    <property type="match status" value="1"/>
</dbReference>
<dbReference type="PROSITE" id="PS00383">
    <property type="entry name" value="TYR_PHOSPHATASE_1"/>
    <property type="match status" value="1"/>
</dbReference>
<feature type="disulfide bond" evidence="6">
    <location>
        <begin position="99"/>
        <end position="126"/>
    </location>
</feature>
<dbReference type="InterPro" id="IPR029021">
    <property type="entry name" value="Prot-tyrosine_phosphatase-like"/>
</dbReference>
<name>A0ABY7FVC3_MYAAR</name>
<sequence length="816" mass="92588">MKCNTPGIITNGYYDSRKTAYQYGDTIYVNCGRGYKLKGGGGTRICSENGTWSGIIPECVIVTCRKPSRFVNGYYTLEYQTQKLLKEEYNFNTTVVPHCDLGYYLRHSYVRSCDSTGNWKGIEPNCKRIQCPVTNTSDHFHKFSANHTSVSTKFIDVNTSVYLECRTGFHSTTSQNMQTCLLNGSLSGRKPRCSKMACVSSVGQVERVVSGIHLTVVGPIKYNENRNVSVNDSLFLHEGGDLTVNCAANGSLVWGIAGPPSVRPVCPLITPTNGWTNHTCVTKNRCEVGKSVNITCKRGYTAAHGIATCMPDHTWSNGLYCEEEMEIQFKNFPKGLTNDYNEALNDATRVILQKDEQHSTNYINASFIHGYSLAKEFVAAQGPTDEILVDFWRMVWQLRVGKIVMLTNLEEDKKMKCVQYWPGEGSIEYDSFKITHRSAELFSDFVIRKLALQKDGEEERIVYHFQFTAWPDKSVPKYASSLVHFRQKIVTTAVKDKGPIIVHCSAGVGRTGTFIALNVLTEQTSTVGYVDPVGCVNSLRRQRLDMEQYIFLHMALLETLMLSTSDLPASKFMKAYEELLVFDKHRRKLDVEFSRLEKMSPVADECQNVSAKEMRNKNKNRYSNILPVADNMPYLTPSGNRSDPDYINAVFLPEDEIYWPENEESKTYENMTITKTGEESERGLRIIRLDLNRFGKTRKLQQIQFEGWPDDSTLPSSPKGFINLLDAVQYWQHQSGNNPVLVHCMNGSESGLFCVVSAVLERMKIEQDVAITQVIKEMRNYREQVIPSVDQFKFVHEVVKEYILQNETYSNFAARC</sequence>
<evidence type="ECO:0000313" key="11">
    <source>
        <dbReference type="Proteomes" id="UP001164746"/>
    </source>
</evidence>
<evidence type="ECO:0000259" key="7">
    <source>
        <dbReference type="PROSITE" id="PS50055"/>
    </source>
</evidence>
<organism evidence="10 11">
    <name type="scientific">Mya arenaria</name>
    <name type="common">Soft-shell clam</name>
    <dbReference type="NCBI Taxonomy" id="6604"/>
    <lineage>
        <taxon>Eukaryota</taxon>
        <taxon>Metazoa</taxon>
        <taxon>Spiralia</taxon>
        <taxon>Lophotrochozoa</taxon>
        <taxon>Mollusca</taxon>
        <taxon>Bivalvia</taxon>
        <taxon>Autobranchia</taxon>
        <taxon>Heteroconchia</taxon>
        <taxon>Euheterodonta</taxon>
        <taxon>Imparidentia</taxon>
        <taxon>Neoheterodontei</taxon>
        <taxon>Myida</taxon>
        <taxon>Myoidea</taxon>
        <taxon>Myidae</taxon>
        <taxon>Mya</taxon>
    </lineage>
</organism>
<dbReference type="Gene3D" id="2.10.70.10">
    <property type="entry name" value="Complement Module, domain 1"/>
    <property type="match status" value="2"/>
</dbReference>
<dbReference type="PROSITE" id="PS50056">
    <property type="entry name" value="TYR_PHOSPHATASE_2"/>
    <property type="match status" value="2"/>
</dbReference>
<feature type="domain" description="Tyrosine-protein phosphatase" evidence="7">
    <location>
        <begin position="340"/>
        <end position="559"/>
    </location>
</feature>
<gene>
    <name evidence="10" type="ORF">MAR_038513</name>
</gene>
<evidence type="ECO:0000313" key="10">
    <source>
        <dbReference type="EMBL" id="WAR24844.1"/>
    </source>
</evidence>
<keyword evidence="5 6" id="KW-1015">Disulfide bond</keyword>
<dbReference type="Pfam" id="PF00084">
    <property type="entry name" value="Sushi"/>
    <property type="match status" value="3"/>
</dbReference>
<dbReference type="SMART" id="SM00404">
    <property type="entry name" value="PTPc_motif"/>
    <property type="match status" value="2"/>
</dbReference>
<dbReference type="SUPFAM" id="SSF57535">
    <property type="entry name" value="Complement control module/SCR domain"/>
    <property type="match status" value="4"/>
</dbReference>
<feature type="domain" description="Sushi" evidence="9">
    <location>
        <begin position="1"/>
        <end position="61"/>
    </location>
</feature>
<dbReference type="InterPro" id="IPR000436">
    <property type="entry name" value="Sushi_SCR_CCP_dom"/>
</dbReference>
<dbReference type="PROSITE" id="PS50055">
    <property type="entry name" value="TYR_PHOSPHATASE_PTP"/>
    <property type="match status" value="2"/>
</dbReference>
<accession>A0ABY7FVC3</accession>
<evidence type="ECO:0000256" key="2">
    <source>
        <dbReference type="ARBA" id="ARBA00013064"/>
    </source>
</evidence>
<dbReference type="CDD" id="cd00047">
    <property type="entry name" value="PTPc"/>
    <property type="match status" value="1"/>
</dbReference>
<keyword evidence="11" id="KW-1185">Reference proteome</keyword>
<protein>
    <recommendedName>
        <fullName evidence="2">protein-tyrosine-phosphatase</fullName>
        <ecNumber evidence="2">3.1.3.48</ecNumber>
    </recommendedName>
</protein>
<dbReference type="PRINTS" id="PR00700">
    <property type="entry name" value="PRTYPHPHTASE"/>
</dbReference>
<dbReference type="PROSITE" id="PS50923">
    <property type="entry name" value="SUSHI"/>
    <property type="match status" value="3"/>
</dbReference>
<dbReference type="Proteomes" id="UP001164746">
    <property type="component" value="Chromosome 13"/>
</dbReference>
<dbReference type="EMBL" id="CP111024">
    <property type="protein sequence ID" value="WAR24844.1"/>
    <property type="molecule type" value="Genomic_DNA"/>
</dbReference>
<evidence type="ECO:0000259" key="9">
    <source>
        <dbReference type="PROSITE" id="PS50923"/>
    </source>
</evidence>